<name>A0A5B8MVW2_9CHLO</name>
<evidence type="ECO:0000313" key="2">
    <source>
        <dbReference type="Proteomes" id="UP000316726"/>
    </source>
</evidence>
<protein>
    <recommendedName>
        <fullName evidence="3">F-box domain-containing protein</fullName>
    </recommendedName>
</protein>
<proteinExistence type="predicted"/>
<keyword evidence="2" id="KW-1185">Reference proteome</keyword>
<dbReference type="CDD" id="cd09917">
    <property type="entry name" value="F-box_SF"/>
    <property type="match status" value="1"/>
</dbReference>
<evidence type="ECO:0000313" key="1">
    <source>
        <dbReference type="EMBL" id="QDZ24693.1"/>
    </source>
</evidence>
<dbReference type="SUPFAM" id="SSF81383">
    <property type="entry name" value="F-box domain"/>
    <property type="match status" value="1"/>
</dbReference>
<gene>
    <name evidence="1" type="ORF">A3770_14p72110</name>
</gene>
<dbReference type="AlphaFoldDB" id="A0A5B8MVW2"/>
<reference evidence="1 2" key="1">
    <citation type="submission" date="2018-07" db="EMBL/GenBank/DDBJ databases">
        <title>The complete nuclear genome of the prasinophyte Chloropicon primus (CCMP1205).</title>
        <authorList>
            <person name="Pombert J.-F."/>
            <person name="Otis C."/>
            <person name="Turmel M."/>
            <person name="Lemieux C."/>
        </authorList>
    </citation>
    <scope>NUCLEOTIDE SEQUENCE [LARGE SCALE GENOMIC DNA]</scope>
    <source>
        <strain evidence="1 2">CCMP1205</strain>
    </source>
</reference>
<organism evidence="1 2">
    <name type="scientific">Chloropicon primus</name>
    <dbReference type="NCBI Taxonomy" id="1764295"/>
    <lineage>
        <taxon>Eukaryota</taxon>
        <taxon>Viridiplantae</taxon>
        <taxon>Chlorophyta</taxon>
        <taxon>Chloropicophyceae</taxon>
        <taxon>Chloropicales</taxon>
        <taxon>Chloropicaceae</taxon>
        <taxon>Chloropicon</taxon>
    </lineage>
</organism>
<dbReference type="EMBL" id="CP031047">
    <property type="protein sequence ID" value="QDZ24693.1"/>
    <property type="molecule type" value="Genomic_DNA"/>
</dbReference>
<dbReference type="Proteomes" id="UP000316726">
    <property type="component" value="Chromosome 14"/>
</dbReference>
<accession>A0A5B8MVW2</accession>
<sequence length="92" mass="10501">MAVTGEASERPRAEGRDALDVLPEALWLIIEKHVRPYDRIAFALTCRTFLESAWTTAASLNEKEEKPLPLRTDLTDGKVFEQMPCFSMGWFQ</sequence>
<evidence type="ECO:0008006" key="3">
    <source>
        <dbReference type="Google" id="ProtNLM"/>
    </source>
</evidence>
<dbReference type="InterPro" id="IPR036047">
    <property type="entry name" value="F-box-like_dom_sf"/>
</dbReference>